<dbReference type="FunFam" id="3.40.640.10:FF:000072">
    <property type="entry name" value="Putative cystathionine beta-lyase"/>
    <property type="match status" value="1"/>
</dbReference>
<dbReference type="GO" id="GO:0016846">
    <property type="term" value="F:carbon-sulfur lyase activity"/>
    <property type="evidence" value="ECO:0007669"/>
    <property type="project" value="TreeGrafter"/>
</dbReference>
<keyword evidence="6" id="KW-1185">Reference proteome</keyword>
<dbReference type="SUPFAM" id="SSF53383">
    <property type="entry name" value="PLP-dependent transferases"/>
    <property type="match status" value="1"/>
</dbReference>
<dbReference type="PIRSF" id="PIRSF001434">
    <property type="entry name" value="CGS"/>
    <property type="match status" value="1"/>
</dbReference>
<dbReference type="Pfam" id="PF01053">
    <property type="entry name" value="Cys_Met_Meta_PP"/>
    <property type="match status" value="1"/>
</dbReference>
<evidence type="ECO:0000256" key="2">
    <source>
        <dbReference type="ARBA" id="ARBA00022898"/>
    </source>
</evidence>
<accession>A0AAN7H7I3</accession>
<dbReference type="InterPro" id="IPR054542">
    <property type="entry name" value="Cys_met_metab_PP"/>
</dbReference>
<dbReference type="Proteomes" id="UP001301958">
    <property type="component" value="Unassembled WGS sequence"/>
</dbReference>
<dbReference type="InterPro" id="IPR000277">
    <property type="entry name" value="Cys/Met-Metab_PyrdxlP-dep_enz"/>
</dbReference>
<dbReference type="InterPro" id="IPR015424">
    <property type="entry name" value="PyrdxlP-dep_Trfase"/>
</dbReference>
<evidence type="ECO:0000256" key="4">
    <source>
        <dbReference type="RuleBase" id="RU362118"/>
    </source>
</evidence>
<evidence type="ECO:0000313" key="6">
    <source>
        <dbReference type="Proteomes" id="UP001301958"/>
    </source>
</evidence>
<dbReference type="PANTHER" id="PTHR11808:SF35">
    <property type="entry name" value="CYSTATHIONINE GAMMA-SYNTHASE (AFU_ORTHOLOGUE AFUA_7G01590)"/>
    <property type="match status" value="1"/>
</dbReference>
<dbReference type="GO" id="GO:0030170">
    <property type="term" value="F:pyridoxal phosphate binding"/>
    <property type="evidence" value="ECO:0007669"/>
    <property type="project" value="InterPro"/>
</dbReference>
<evidence type="ECO:0000256" key="3">
    <source>
        <dbReference type="PIRSR" id="PIRSR001434-2"/>
    </source>
</evidence>
<comment type="similarity">
    <text evidence="4">Belongs to the trans-sulfuration enzymes family.</text>
</comment>
<protein>
    <submittedName>
        <fullName evidence="5">Cystathionine beta-lyase</fullName>
    </submittedName>
</protein>
<sequence length="452" mass="50412">MNNKHFITTHTHTNTHTSNMAMENKKQDVVLDGPKKLVAAFPDKELSLASRSVHADDYINNHQAVAPPMHVSTTFRYSDDPDKLVSWENTNPNAPYDSHVYSRDSAPNTTRFEALLSSIIGAPCLSYASGLAAFHAMIVFLNPKRVAIGGGYHGCHGILGIINKLNGLEKLELENENDLNKLQPGDVIHVETPLNPTGEARDLEYYRRKADELGCYLTVDATFAPPPLMDPFQYGVDIVMHSATKYFGGHSDMLSGVLAVRPDRAEADLENGKKGWIRELRDERLHLGGVMGSLEGWLGVRSLRTLELRVKRQSESAQALVDFFAAEKEKEGSLAGGLVYKIQHASQQPEAKVEGSWLRKQMPNGFGPVFSIWLKSEEHAKRLPSKLHLFHHATSLGGIESLIEWRAMTDPKVDRRLLRVSIGVEGWEDLRDDLLQGLQKLKEELGNWDVKG</sequence>
<gene>
    <name evidence="5" type="ORF">QBC38DRAFT_467660</name>
</gene>
<dbReference type="GO" id="GO:0005737">
    <property type="term" value="C:cytoplasm"/>
    <property type="evidence" value="ECO:0007669"/>
    <property type="project" value="TreeGrafter"/>
</dbReference>
<dbReference type="PANTHER" id="PTHR11808">
    <property type="entry name" value="TRANS-SULFURATION ENZYME FAMILY MEMBER"/>
    <property type="match status" value="1"/>
</dbReference>
<comment type="cofactor">
    <cofactor evidence="1 4">
        <name>pyridoxal 5'-phosphate</name>
        <dbReference type="ChEBI" id="CHEBI:597326"/>
    </cofactor>
</comment>
<dbReference type="Gene3D" id="3.90.1150.10">
    <property type="entry name" value="Aspartate Aminotransferase, domain 1"/>
    <property type="match status" value="1"/>
</dbReference>
<dbReference type="InterPro" id="IPR015421">
    <property type="entry name" value="PyrdxlP-dep_Trfase_major"/>
</dbReference>
<keyword evidence="2 3" id="KW-0663">Pyridoxal phosphate</keyword>
<dbReference type="InterPro" id="IPR015422">
    <property type="entry name" value="PyrdxlP-dep_Trfase_small"/>
</dbReference>
<reference evidence="5" key="1">
    <citation type="journal article" date="2023" name="Mol. Phylogenet. Evol.">
        <title>Genome-scale phylogeny and comparative genomics of the fungal order Sordariales.</title>
        <authorList>
            <person name="Hensen N."/>
            <person name="Bonometti L."/>
            <person name="Westerberg I."/>
            <person name="Brannstrom I.O."/>
            <person name="Guillou S."/>
            <person name="Cros-Aarteil S."/>
            <person name="Calhoun S."/>
            <person name="Haridas S."/>
            <person name="Kuo A."/>
            <person name="Mondo S."/>
            <person name="Pangilinan J."/>
            <person name="Riley R."/>
            <person name="LaButti K."/>
            <person name="Andreopoulos B."/>
            <person name="Lipzen A."/>
            <person name="Chen C."/>
            <person name="Yan M."/>
            <person name="Daum C."/>
            <person name="Ng V."/>
            <person name="Clum A."/>
            <person name="Steindorff A."/>
            <person name="Ohm R.A."/>
            <person name="Martin F."/>
            <person name="Silar P."/>
            <person name="Natvig D.O."/>
            <person name="Lalanne C."/>
            <person name="Gautier V."/>
            <person name="Ament-Velasquez S.L."/>
            <person name="Kruys A."/>
            <person name="Hutchinson M.I."/>
            <person name="Powell A.J."/>
            <person name="Barry K."/>
            <person name="Miller A.N."/>
            <person name="Grigoriev I.V."/>
            <person name="Debuchy R."/>
            <person name="Gladieux P."/>
            <person name="Hiltunen Thoren M."/>
            <person name="Johannesson H."/>
        </authorList>
    </citation>
    <scope>NUCLEOTIDE SEQUENCE</scope>
    <source>
        <strain evidence="5">CBS 990.96</strain>
    </source>
</reference>
<proteinExistence type="inferred from homology"/>
<organism evidence="5 6">
    <name type="scientific">Podospora fimiseda</name>
    <dbReference type="NCBI Taxonomy" id="252190"/>
    <lineage>
        <taxon>Eukaryota</taxon>
        <taxon>Fungi</taxon>
        <taxon>Dikarya</taxon>
        <taxon>Ascomycota</taxon>
        <taxon>Pezizomycotina</taxon>
        <taxon>Sordariomycetes</taxon>
        <taxon>Sordariomycetidae</taxon>
        <taxon>Sordariales</taxon>
        <taxon>Podosporaceae</taxon>
        <taxon>Podospora</taxon>
    </lineage>
</organism>
<comment type="caution">
    <text evidence="5">The sequence shown here is derived from an EMBL/GenBank/DDBJ whole genome shotgun (WGS) entry which is preliminary data.</text>
</comment>
<dbReference type="Gene3D" id="3.40.640.10">
    <property type="entry name" value="Type I PLP-dependent aspartate aminotransferase-like (Major domain)"/>
    <property type="match status" value="1"/>
</dbReference>
<dbReference type="GO" id="GO:0019346">
    <property type="term" value="P:transsulfuration"/>
    <property type="evidence" value="ECO:0007669"/>
    <property type="project" value="InterPro"/>
</dbReference>
<reference evidence="5" key="2">
    <citation type="submission" date="2023-05" db="EMBL/GenBank/DDBJ databases">
        <authorList>
            <consortium name="Lawrence Berkeley National Laboratory"/>
            <person name="Steindorff A."/>
            <person name="Hensen N."/>
            <person name="Bonometti L."/>
            <person name="Westerberg I."/>
            <person name="Brannstrom I.O."/>
            <person name="Guillou S."/>
            <person name="Cros-Aarteil S."/>
            <person name="Calhoun S."/>
            <person name="Haridas S."/>
            <person name="Kuo A."/>
            <person name="Mondo S."/>
            <person name="Pangilinan J."/>
            <person name="Riley R."/>
            <person name="Labutti K."/>
            <person name="Andreopoulos B."/>
            <person name="Lipzen A."/>
            <person name="Chen C."/>
            <person name="Yanf M."/>
            <person name="Daum C."/>
            <person name="Ng V."/>
            <person name="Clum A."/>
            <person name="Ohm R."/>
            <person name="Martin F."/>
            <person name="Silar P."/>
            <person name="Natvig D."/>
            <person name="Lalanne C."/>
            <person name="Gautier V."/>
            <person name="Ament-Velasquez S.L."/>
            <person name="Kruys A."/>
            <person name="Hutchinson M.I."/>
            <person name="Powell A.J."/>
            <person name="Barry K."/>
            <person name="Miller A.N."/>
            <person name="Grigoriev I.V."/>
            <person name="Debuchy R."/>
            <person name="Gladieux P."/>
            <person name="Thoren M.H."/>
            <person name="Johannesson H."/>
        </authorList>
    </citation>
    <scope>NUCLEOTIDE SEQUENCE</scope>
    <source>
        <strain evidence="5">CBS 990.96</strain>
    </source>
</reference>
<dbReference type="FunFam" id="3.90.1150.10:FF:000066">
    <property type="entry name" value="Putative cystathionine beta-lyase"/>
    <property type="match status" value="1"/>
</dbReference>
<evidence type="ECO:0000256" key="1">
    <source>
        <dbReference type="ARBA" id="ARBA00001933"/>
    </source>
</evidence>
<name>A0AAN7H7I3_9PEZI</name>
<evidence type="ECO:0000313" key="5">
    <source>
        <dbReference type="EMBL" id="KAK4231035.1"/>
    </source>
</evidence>
<dbReference type="PROSITE" id="PS00868">
    <property type="entry name" value="CYS_MET_METAB_PP"/>
    <property type="match status" value="1"/>
</dbReference>
<dbReference type="AlphaFoldDB" id="A0AAN7H7I3"/>
<feature type="modified residue" description="N6-(pyridoxal phosphate)lysine" evidence="3">
    <location>
        <position position="245"/>
    </location>
</feature>
<dbReference type="EMBL" id="MU865295">
    <property type="protein sequence ID" value="KAK4231035.1"/>
    <property type="molecule type" value="Genomic_DNA"/>
</dbReference>